<evidence type="ECO:0000313" key="2">
    <source>
        <dbReference type="EMBL" id="TRY18750.1"/>
    </source>
</evidence>
<feature type="compositionally biased region" description="Basic and acidic residues" evidence="1">
    <location>
        <begin position="24"/>
        <end position="37"/>
    </location>
</feature>
<protein>
    <submittedName>
        <fullName evidence="2">Uncharacterized protein</fullName>
    </submittedName>
</protein>
<feature type="compositionally biased region" description="Acidic residues" evidence="1">
    <location>
        <begin position="41"/>
        <end position="54"/>
    </location>
</feature>
<dbReference type="EMBL" id="VKKG01000002">
    <property type="protein sequence ID" value="TRY18750.1"/>
    <property type="molecule type" value="Genomic_DNA"/>
</dbReference>
<comment type="caution">
    <text evidence="2">The sequence shown here is derived from an EMBL/GenBank/DDBJ whole genome shotgun (WGS) entry which is preliminary data.</text>
</comment>
<accession>A0A553K221</accession>
<proteinExistence type="predicted"/>
<organism evidence="2 3">
    <name type="scientific">Tessaracoccus rhinocerotis</name>
    <dbReference type="NCBI Taxonomy" id="1689449"/>
    <lineage>
        <taxon>Bacteria</taxon>
        <taxon>Bacillati</taxon>
        <taxon>Actinomycetota</taxon>
        <taxon>Actinomycetes</taxon>
        <taxon>Propionibacteriales</taxon>
        <taxon>Propionibacteriaceae</taxon>
        <taxon>Tessaracoccus</taxon>
    </lineage>
</organism>
<reference evidence="2 3" key="1">
    <citation type="submission" date="2019-07" db="EMBL/GenBank/DDBJ databases">
        <authorList>
            <person name="Zhou L.-Y."/>
        </authorList>
    </citation>
    <scope>NUCLEOTIDE SEQUENCE [LARGE SCALE GENOMIC DNA]</scope>
    <source>
        <strain evidence="2 3">YIM 101269</strain>
    </source>
</reference>
<dbReference type="AlphaFoldDB" id="A0A553K221"/>
<evidence type="ECO:0000256" key="1">
    <source>
        <dbReference type="SAM" id="MobiDB-lite"/>
    </source>
</evidence>
<evidence type="ECO:0000313" key="3">
    <source>
        <dbReference type="Proteomes" id="UP000317638"/>
    </source>
</evidence>
<dbReference type="Proteomes" id="UP000317638">
    <property type="component" value="Unassembled WGS sequence"/>
</dbReference>
<keyword evidence="3" id="KW-1185">Reference proteome</keyword>
<sequence>MAEIRKHNPDAGEGIARLVREHMGDVRPVEPGEKPAPADDAVVEPDPDGAEEDALGFSGVMHWDESGPTFQF</sequence>
<name>A0A553K221_9ACTN</name>
<feature type="region of interest" description="Disordered" evidence="1">
    <location>
        <begin position="24"/>
        <end position="72"/>
    </location>
</feature>
<gene>
    <name evidence="2" type="ORF">FOJ82_06445</name>
</gene>
<dbReference type="OrthoDB" id="3734334at2"/>
<dbReference type="RefSeq" id="WP_143937642.1">
    <property type="nucleotide sequence ID" value="NZ_VKKG01000002.1"/>
</dbReference>